<comment type="subunit">
    <text evidence="5">Part of the ribosomal stalk of the 50S ribosomal subunit. The N-terminus interacts with L11 and the large rRNA to form the base of the stalk. The C-terminus forms an elongated spine to which L12 dimers bind in a sequential fashion forming a multimeric L10(L12)X complex.</text>
</comment>
<dbReference type="EMBL" id="JAFBIT010000001">
    <property type="protein sequence ID" value="MCF2651273.1"/>
    <property type="molecule type" value="Genomic_DNA"/>
</dbReference>
<dbReference type="InterPro" id="IPR043141">
    <property type="entry name" value="Ribosomal_uL10-like_sf"/>
</dbReference>
<dbReference type="PANTHER" id="PTHR11560">
    <property type="entry name" value="39S RIBOSOMAL PROTEIN L10, MITOCHONDRIAL"/>
    <property type="match status" value="1"/>
</dbReference>
<dbReference type="InterPro" id="IPR022973">
    <property type="entry name" value="Ribosomal_uL10_bac"/>
</dbReference>
<dbReference type="Proteomes" id="UP001299220">
    <property type="component" value="Unassembled WGS sequence"/>
</dbReference>
<dbReference type="NCBIfam" id="NF000955">
    <property type="entry name" value="PRK00099.1-1"/>
    <property type="match status" value="1"/>
</dbReference>
<comment type="caution">
    <text evidence="6">The sequence shown here is derived from an EMBL/GenBank/DDBJ whole genome shotgun (WGS) entry which is preliminary data.</text>
</comment>
<keyword evidence="5" id="KW-0699">rRNA-binding</keyword>
<reference evidence="6 7" key="1">
    <citation type="submission" date="2020-12" db="EMBL/GenBank/DDBJ databases">
        <title>Whole genome sequences of gut porcine anaerobes.</title>
        <authorList>
            <person name="Kubasova T."/>
            <person name="Jahodarova E."/>
            <person name="Rychlik I."/>
        </authorList>
    </citation>
    <scope>NUCLEOTIDE SEQUENCE [LARGE SCALE GENOMIC DNA]</scope>
    <source>
        <strain evidence="6 7">An867</strain>
    </source>
</reference>
<dbReference type="Gene3D" id="6.10.250.290">
    <property type="match status" value="1"/>
</dbReference>
<evidence type="ECO:0000256" key="2">
    <source>
        <dbReference type="ARBA" id="ARBA00022980"/>
    </source>
</evidence>
<evidence type="ECO:0000256" key="5">
    <source>
        <dbReference type="HAMAP-Rule" id="MF_00362"/>
    </source>
</evidence>
<organism evidence="6 7">
    <name type="scientific">Anaeromassilibacillus senegalensis</name>
    <dbReference type="NCBI Taxonomy" id="1673717"/>
    <lineage>
        <taxon>Bacteria</taxon>
        <taxon>Bacillati</taxon>
        <taxon>Bacillota</taxon>
        <taxon>Clostridia</taxon>
        <taxon>Eubacteriales</taxon>
        <taxon>Acutalibacteraceae</taxon>
        <taxon>Anaeromassilibacillus</taxon>
    </lineage>
</organism>
<proteinExistence type="inferred from homology"/>
<evidence type="ECO:0000256" key="4">
    <source>
        <dbReference type="ARBA" id="ARBA00035202"/>
    </source>
</evidence>
<dbReference type="PROSITE" id="PS01109">
    <property type="entry name" value="RIBOSOMAL_L10"/>
    <property type="match status" value="1"/>
</dbReference>
<comment type="similarity">
    <text evidence="1 5">Belongs to the universal ribosomal protein uL10 family.</text>
</comment>
<dbReference type="InterPro" id="IPR002363">
    <property type="entry name" value="Ribosomal_uL10_CS_bac"/>
</dbReference>
<comment type="function">
    <text evidence="5">Forms part of the ribosomal stalk, playing a central role in the interaction of the ribosome with GTP-bound translation factors.</text>
</comment>
<evidence type="ECO:0000313" key="7">
    <source>
        <dbReference type="Proteomes" id="UP001299220"/>
    </source>
</evidence>
<evidence type="ECO:0000256" key="1">
    <source>
        <dbReference type="ARBA" id="ARBA00008889"/>
    </source>
</evidence>
<keyword evidence="3 5" id="KW-0687">Ribonucleoprotein</keyword>
<dbReference type="GO" id="GO:0005840">
    <property type="term" value="C:ribosome"/>
    <property type="evidence" value="ECO:0007669"/>
    <property type="project" value="UniProtKB-KW"/>
</dbReference>
<keyword evidence="2 5" id="KW-0689">Ribosomal protein</keyword>
<dbReference type="CDD" id="cd05797">
    <property type="entry name" value="Ribosomal_L10"/>
    <property type="match status" value="1"/>
</dbReference>
<dbReference type="Pfam" id="PF00466">
    <property type="entry name" value="Ribosomal_L10"/>
    <property type="match status" value="1"/>
</dbReference>
<dbReference type="RefSeq" id="WP_235322208.1">
    <property type="nucleotide sequence ID" value="NZ_JAFBIT010000001.1"/>
</dbReference>
<accession>A0ABS9CK07</accession>
<sequence length="183" mass="19037">MPSQKVLEQKQAQVAALTETLKNSVTGVIVNYEGISVADDTKLRKSLREAGCKYQVVKNTLLSRALKDAGIEGLDSVLEGTTAIAMSESDYAAGAKILSEYAEAAAKANKKFKVKAGFIDGEAVDAAGVDALAKLPSKEVLIAQVLGGFNAPIQGFANVLSGTIRGLAIALDAIREQKAAAAE</sequence>
<protein>
    <recommendedName>
        <fullName evidence="4 5">Large ribosomal subunit protein uL10</fullName>
    </recommendedName>
</protein>
<keyword evidence="7" id="KW-1185">Reference proteome</keyword>
<evidence type="ECO:0000313" key="6">
    <source>
        <dbReference type="EMBL" id="MCF2651273.1"/>
    </source>
</evidence>
<dbReference type="Gene3D" id="3.30.70.1730">
    <property type="match status" value="1"/>
</dbReference>
<name>A0ABS9CK07_9FIRM</name>
<keyword evidence="5" id="KW-0694">RNA-binding</keyword>
<dbReference type="SUPFAM" id="SSF160369">
    <property type="entry name" value="Ribosomal protein L10-like"/>
    <property type="match status" value="1"/>
</dbReference>
<evidence type="ECO:0000256" key="3">
    <source>
        <dbReference type="ARBA" id="ARBA00023274"/>
    </source>
</evidence>
<dbReference type="InterPro" id="IPR001790">
    <property type="entry name" value="Ribosomal_uL10"/>
</dbReference>
<dbReference type="InterPro" id="IPR047865">
    <property type="entry name" value="Ribosomal_uL10_bac_type"/>
</dbReference>
<gene>
    <name evidence="5" type="primary">rplJ</name>
    <name evidence="6" type="ORF">JQM67_01430</name>
</gene>
<dbReference type="HAMAP" id="MF_00362">
    <property type="entry name" value="Ribosomal_uL10"/>
    <property type="match status" value="1"/>
</dbReference>